<dbReference type="OrthoDB" id="4487429at2759"/>
<keyword evidence="2" id="KW-1185">Reference proteome</keyword>
<name>A0A9P8VJU9_9PEZI</name>
<proteinExistence type="predicted"/>
<comment type="caution">
    <text evidence="1">The sequence shown here is derived from an EMBL/GenBank/DDBJ whole genome shotgun (WGS) entry which is preliminary data.</text>
</comment>
<accession>A0A9P8VJU9</accession>
<gene>
    <name evidence="1" type="ORF">F5X68DRAFT_200372</name>
</gene>
<dbReference type="Proteomes" id="UP000770015">
    <property type="component" value="Unassembled WGS sequence"/>
</dbReference>
<protein>
    <submittedName>
        <fullName evidence="1">Uncharacterized protein</fullName>
    </submittedName>
</protein>
<dbReference type="EMBL" id="JAGSXJ010000003">
    <property type="protein sequence ID" value="KAH6694155.1"/>
    <property type="molecule type" value="Genomic_DNA"/>
</dbReference>
<evidence type="ECO:0000313" key="1">
    <source>
        <dbReference type="EMBL" id="KAH6694155.1"/>
    </source>
</evidence>
<sequence length="159" mass="18016">MKRYNLNYGKVACWQDNGVWIKYLTPVEMSFLGVDRFQDTDRAAEQADEDAFCARLRMLGASFWELPPDWPPYIHSCWTVDQCNGPVKDVRFEVGYPTSGGVWVLDTNQGWDWPKGVKLRNALTMDERCEVLKGFGGVFCENPAACPELARLMGDPVGL</sequence>
<organism evidence="1 2">
    <name type="scientific">Plectosphaerella plurivora</name>
    <dbReference type="NCBI Taxonomy" id="936078"/>
    <lineage>
        <taxon>Eukaryota</taxon>
        <taxon>Fungi</taxon>
        <taxon>Dikarya</taxon>
        <taxon>Ascomycota</taxon>
        <taxon>Pezizomycotina</taxon>
        <taxon>Sordariomycetes</taxon>
        <taxon>Hypocreomycetidae</taxon>
        <taxon>Glomerellales</taxon>
        <taxon>Plectosphaerellaceae</taxon>
        <taxon>Plectosphaerella</taxon>
    </lineage>
</organism>
<reference evidence="1" key="1">
    <citation type="journal article" date="2021" name="Nat. Commun.">
        <title>Genetic determinants of endophytism in the Arabidopsis root mycobiome.</title>
        <authorList>
            <person name="Mesny F."/>
            <person name="Miyauchi S."/>
            <person name="Thiergart T."/>
            <person name="Pickel B."/>
            <person name="Atanasova L."/>
            <person name="Karlsson M."/>
            <person name="Huettel B."/>
            <person name="Barry K.W."/>
            <person name="Haridas S."/>
            <person name="Chen C."/>
            <person name="Bauer D."/>
            <person name="Andreopoulos W."/>
            <person name="Pangilinan J."/>
            <person name="LaButti K."/>
            <person name="Riley R."/>
            <person name="Lipzen A."/>
            <person name="Clum A."/>
            <person name="Drula E."/>
            <person name="Henrissat B."/>
            <person name="Kohler A."/>
            <person name="Grigoriev I.V."/>
            <person name="Martin F.M."/>
            <person name="Hacquard S."/>
        </authorList>
    </citation>
    <scope>NUCLEOTIDE SEQUENCE</scope>
    <source>
        <strain evidence="1">MPI-SDFR-AT-0117</strain>
    </source>
</reference>
<dbReference type="AlphaFoldDB" id="A0A9P8VJU9"/>
<evidence type="ECO:0000313" key="2">
    <source>
        <dbReference type="Proteomes" id="UP000770015"/>
    </source>
</evidence>